<sequence length="88" mass="9446">MGVGIAGTGSGIADVDNADLYVLDRDSGAGSIASGGSRRAVAFASAAREQRSYHRSGAKKAKRFFHFLSSNSMFHSIFFHLLFHYEGC</sequence>
<protein>
    <submittedName>
        <fullName evidence="1">Uncharacterized protein</fullName>
    </submittedName>
</protein>
<proteinExistence type="predicted"/>
<gene>
    <name evidence="1" type="ORF">SDC9_153076</name>
</gene>
<organism evidence="1">
    <name type="scientific">bioreactor metagenome</name>
    <dbReference type="NCBI Taxonomy" id="1076179"/>
    <lineage>
        <taxon>unclassified sequences</taxon>
        <taxon>metagenomes</taxon>
        <taxon>ecological metagenomes</taxon>
    </lineage>
</organism>
<reference evidence="1" key="1">
    <citation type="submission" date="2019-08" db="EMBL/GenBank/DDBJ databases">
        <authorList>
            <person name="Kucharzyk K."/>
            <person name="Murdoch R.W."/>
            <person name="Higgins S."/>
            <person name="Loffler F."/>
        </authorList>
    </citation>
    <scope>NUCLEOTIDE SEQUENCE</scope>
</reference>
<accession>A0A645EX63</accession>
<dbReference type="EMBL" id="VSSQ01051732">
    <property type="protein sequence ID" value="MPN05822.1"/>
    <property type="molecule type" value="Genomic_DNA"/>
</dbReference>
<comment type="caution">
    <text evidence="1">The sequence shown here is derived from an EMBL/GenBank/DDBJ whole genome shotgun (WGS) entry which is preliminary data.</text>
</comment>
<dbReference type="AlphaFoldDB" id="A0A645EX63"/>
<name>A0A645EX63_9ZZZZ</name>
<evidence type="ECO:0000313" key="1">
    <source>
        <dbReference type="EMBL" id="MPN05822.1"/>
    </source>
</evidence>